<evidence type="ECO:0000256" key="1">
    <source>
        <dbReference type="SAM" id="Phobius"/>
    </source>
</evidence>
<comment type="caution">
    <text evidence="2">The sequence shown here is derived from an EMBL/GenBank/DDBJ whole genome shotgun (WGS) entry which is preliminary data.</text>
</comment>
<organism evidence="2 3">
    <name type="scientific">Candidatus Roizmanbacteria bacterium CG_4_10_14_0_8_um_filter_39_9</name>
    <dbReference type="NCBI Taxonomy" id="1974829"/>
    <lineage>
        <taxon>Bacteria</taxon>
        <taxon>Candidatus Roizmaniibacteriota</taxon>
    </lineage>
</organism>
<sequence>MNNTKQLVYQEGILFLRDTTIDIYVPSTAHVISMQLLPTFYTDMELISEDGALEYISNYFTLNKIPPSRFFLLTSGPLFKKEIVFAPTDLFEQNINSYLDYIPFDTVLSKRISSENGAVIVAGNGDLYQSFQRIFQKMGSVIECVTPLFNLDPQINEITTLTVPAAEYLLKKTFMLKQESFNAAPQKTASEFEIVEHEPIKSQEKSSLPLLIGVFVVLLAVLAYVYVQSVKLISPPAKSAIAPTNLAPQFIPTVTLPSTSSASLSSTTIKISAALS</sequence>
<reference evidence="3" key="1">
    <citation type="submission" date="2017-09" db="EMBL/GenBank/DDBJ databases">
        <title>Depth-based differentiation of microbial function through sediment-hosted aquifers and enrichment of novel symbionts in the deep terrestrial subsurface.</title>
        <authorList>
            <person name="Probst A.J."/>
            <person name="Ladd B."/>
            <person name="Jarett J.K."/>
            <person name="Geller-Mcgrath D.E."/>
            <person name="Sieber C.M.K."/>
            <person name="Emerson J.B."/>
            <person name="Anantharaman K."/>
            <person name="Thomas B.C."/>
            <person name="Malmstrom R."/>
            <person name="Stieglmeier M."/>
            <person name="Klingl A."/>
            <person name="Woyke T."/>
            <person name="Ryan C.M."/>
            <person name="Banfield J.F."/>
        </authorList>
    </citation>
    <scope>NUCLEOTIDE SEQUENCE [LARGE SCALE GENOMIC DNA]</scope>
</reference>
<feature type="non-terminal residue" evidence="2">
    <location>
        <position position="276"/>
    </location>
</feature>
<accession>A0A2M7QE22</accession>
<dbReference type="Proteomes" id="UP000230108">
    <property type="component" value="Unassembled WGS sequence"/>
</dbReference>
<evidence type="ECO:0000313" key="2">
    <source>
        <dbReference type="EMBL" id="PIY69476.1"/>
    </source>
</evidence>
<proteinExistence type="predicted"/>
<name>A0A2M7QE22_9BACT</name>
<keyword evidence="1" id="KW-0812">Transmembrane</keyword>
<feature type="transmembrane region" description="Helical" evidence="1">
    <location>
        <begin position="208"/>
        <end position="227"/>
    </location>
</feature>
<protein>
    <submittedName>
        <fullName evidence="2">Uncharacterized protein</fullName>
    </submittedName>
</protein>
<evidence type="ECO:0000313" key="3">
    <source>
        <dbReference type="Proteomes" id="UP000230108"/>
    </source>
</evidence>
<keyword evidence="1" id="KW-0472">Membrane</keyword>
<dbReference type="EMBL" id="PFLF01000012">
    <property type="protein sequence ID" value="PIY69476.1"/>
    <property type="molecule type" value="Genomic_DNA"/>
</dbReference>
<keyword evidence="1" id="KW-1133">Transmembrane helix</keyword>
<gene>
    <name evidence="2" type="ORF">COY90_00490</name>
</gene>
<dbReference type="AlphaFoldDB" id="A0A2M7QE22"/>